<evidence type="ECO:0000256" key="1">
    <source>
        <dbReference type="ARBA" id="ARBA00022801"/>
    </source>
</evidence>
<feature type="short sequence motif" description="GXGXXG" evidence="4">
    <location>
        <begin position="21"/>
        <end position="26"/>
    </location>
</feature>
<dbReference type="Proteomes" id="UP000306236">
    <property type="component" value="Unassembled WGS sequence"/>
</dbReference>
<dbReference type="AlphaFoldDB" id="A0A4S5C257"/>
<keyword evidence="3 4" id="KW-0443">Lipid metabolism</keyword>
<feature type="short sequence motif" description="GXSXG" evidence="4">
    <location>
        <begin position="49"/>
        <end position="53"/>
    </location>
</feature>
<reference evidence="6 7" key="1">
    <citation type="submission" date="2019-04" db="EMBL/GenBank/DDBJ databases">
        <title>Lampropedia sp YIM MLB12 draf genome.</title>
        <authorList>
            <person name="Wang Y.-X."/>
        </authorList>
    </citation>
    <scope>NUCLEOTIDE SEQUENCE [LARGE SCALE GENOMIC DNA]</scope>
    <source>
        <strain evidence="6 7">YIM MLB12</strain>
    </source>
</reference>
<evidence type="ECO:0000259" key="5">
    <source>
        <dbReference type="PROSITE" id="PS51635"/>
    </source>
</evidence>
<feature type="active site" description="Nucleophile" evidence="4">
    <location>
        <position position="51"/>
    </location>
</feature>
<dbReference type="GO" id="GO:0016042">
    <property type="term" value="P:lipid catabolic process"/>
    <property type="evidence" value="ECO:0007669"/>
    <property type="project" value="UniProtKB-UniRule"/>
</dbReference>
<dbReference type="PROSITE" id="PS51635">
    <property type="entry name" value="PNPLA"/>
    <property type="match status" value="1"/>
</dbReference>
<dbReference type="InterPro" id="IPR050301">
    <property type="entry name" value="NTE"/>
</dbReference>
<dbReference type="GO" id="GO:0016787">
    <property type="term" value="F:hydrolase activity"/>
    <property type="evidence" value="ECO:0007669"/>
    <property type="project" value="UniProtKB-UniRule"/>
</dbReference>
<feature type="active site" description="Proton acceptor" evidence="4">
    <location>
        <position position="213"/>
    </location>
</feature>
<evidence type="ECO:0000313" key="7">
    <source>
        <dbReference type="Proteomes" id="UP000306236"/>
    </source>
</evidence>
<dbReference type="EMBL" id="SSWX01000001">
    <property type="protein sequence ID" value="THJ36548.1"/>
    <property type="molecule type" value="Genomic_DNA"/>
</dbReference>
<dbReference type="Pfam" id="PF01734">
    <property type="entry name" value="Patatin"/>
    <property type="match status" value="1"/>
</dbReference>
<keyword evidence="2 4" id="KW-0442">Lipid degradation</keyword>
<dbReference type="SUPFAM" id="SSF52151">
    <property type="entry name" value="FabD/lysophospholipase-like"/>
    <property type="match status" value="1"/>
</dbReference>
<accession>A0A4S5C257</accession>
<proteinExistence type="predicted"/>
<evidence type="ECO:0000313" key="6">
    <source>
        <dbReference type="EMBL" id="THJ36548.1"/>
    </source>
</evidence>
<protein>
    <submittedName>
        <fullName evidence="6">Patatin-like phospholipase family protein</fullName>
    </submittedName>
</protein>
<sequence>MADSTNNNPAAPIVLNLALQGGGSHGAFTWGVLDTLLEDGRFVFEGISGTSAGAMNATVLAAGFAKAASLDLTDQAQVHAKGCELARLALRNFWEAVGTMGAFLNVSPSRLAAQWMPWLKPLMLPSHLSPAQSNPMDINPLRDLLRRQIDFELIKQYQGQGVVPRLFIGATNVRTGRSKVFQEEGISLDALMASACLPQVFKAVEIDGEHYWDGGFSGNPAIYPLIYKTESDDVLLVQINPIETESVPQTMPEIQERINEVTFNASLLSELRAIEFVRRLLQEGRLDSQFYKDIHMHRIDGGAFLHTFGSESKMRADIGFLQQLFEKGRESALQWLQLHAADVGVRSSM</sequence>
<dbReference type="Gene3D" id="3.40.1090.10">
    <property type="entry name" value="Cytosolic phospholipase A2 catalytic domain"/>
    <property type="match status" value="2"/>
</dbReference>
<comment type="caution">
    <text evidence="6">The sequence shown here is derived from an EMBL/GenBank/DDBJ whole genome shotgun (WGS) entry which is preliminary data.</text>
</comment>
<gene>
    <name evidence="6" type="ORF">E8K88_01230</name>
</gene>
<evidence type="ECO:0000256" key="3">
    <source>
        <dbReference type="ARBA" id="ARBA00023098"/>
    </source>
</evidence>
<feature type="short sequence motif" description="DGA/G" evidence="4">
    <location>
        <begin position="213"/>
        <end position="215"/>
    </location>
</feature>
<dbReference type="PANTHER" id="PTHR14226">
    <property type="entry name" value="NEUROPATHY TARGET ESTERASE/SWISS CHEESE D.MELANOGASTER"/>
    <property type="match status" value="1"/>
</dbReference>
<dbReference type="RefSeq" id="WP_136404807.1">
    <property type="nucleotide sequence ID" value="NZ_JARXRQ010000024.1"/>
</dbReference>
<dbReference type="InterPro" id="IPR002641">
    <property type="entry name" value="PNPLA_dom"/>
</dbReference>
<feature type="domain" description="PNPLA" evidence="5">
    <location>
        <begin position="17"/>
        <end position="226"/>
    </location>
</feature>
<dbReference type="OrthoDB" id="9770965at2"/>
<keyword evidence="1 4" id="KW-0378">Hydrolase</keyword>
<organism evidence="6 7">
    <name type="scientific">Lampropedia aestuarii</name>
    <dbReference type="NCBI Taxonomy" id="2562762"/>
    <lineage>
        <taxon>Bacteria</taxon>
        <taxon>Pseudomonadati</taxon>
        <taxon>Pseudomonadota</taxon>
        <taxon>Betaproteobacteria</taxon>
        <taxon>Burkholderiales</taxon>
        <taxon>Comamonadaceae</taxon>
        <taxon>Lampropedia</taxon>
    </lineage>
</organism>
<dbReference type="PANTHER" id="PTHR14226:SF78">
    <property type="entry name" value="SLR0060 PROTEIN"/>
    <property type="match status" value="1"/>
</dbReference>
<evidence type="ECO:0000256" key="2">
    <source>
        <dbReference type="ARBA" id="ARBA00022963"/>
    </source>
</evidence>
<dbReference type="InterPro" id="IPR016035">
    <property type="entry name" value="Acyl_Trfase/lysoPLipase"/>
</dbReference>
<evidence type="ECO:0000256" key="4">
    <source>
        <dbReference type="PROSITE-ProRule" id="PRU01161"/>
    </source>
</evidence>
<name>A0A4S5C257_9BURK</name>
<keyword evidence="7" id="KW-1185">Reference proteome</keyword>